<evidence type="ECO:0000313" key="2">
    <source>
        <dbReference type="EMBL" id="QDU32511.1"/>
    </source>
</evidence>
<keyword evidence="1" id="KW-0812">Transmembrane</keyword>
<evidence type="ECO:0000313" key="3">
    <source>
        <dbReference type="Proteomes" id="UP000317369"/>
    </source>
</evidence>
<dbReference type="Proteomes" id="UP000317369">
    <property type="component" value="Chromosome"/>
</dbReference>
<dbReference type="AlphaFoldDB" id="A0A517YQN1"/>
<feature type="transmembrane region" description="Helical" evidence="1">
    <location>
        <begin position="45"/>
        <end position="66"/>
    </location>
</feature>
<proteinExistence type="predicted"/>
<reference evidence="2 3" key="1">
    <citation type="submission" date="2019-02" db="EMBL/GenBank/DDBJ databases">
        <title>Deep-cultivation of Planctomycetes and their phenomic and genomic characterization uncovers novel biology.</title>
        <authorList>
            <person name="Wiegand S."/>
            <person name="Jogler M."/>
            <person name="Boedeker C."/>
            <person name="Pinto D."/>
            <person name="Vollmers J."/>
            <person name="Rivas-Marin E."/>
            <person name="Kohn T."/>
            <person name="Peeters S.H."/>
            <person name="Heuer A."/>
            <person name="Rast P."/>
            <person name="Oberbeckmann S."/>
            <person name="Bunk B."/>
            <person name="Jeske O."/>
            <person name="Meyerdierks A."/>
            <person name="Storesund J.E."/>
            <person name="Kallscheuer N."/>
            <person name="Luecker S."/>
            <person name="Lage O.M."/>
            <person name="Pohl T."/>
            <person name="Merkel B.J."/>
            <person name="Hornburger P."/>
            <person name="Mueller R.-W."/>
            <person name="Bruemmer F."/>
            <person name="Labrenz M."/>
            <person name="Spormann A.M."/>
            <person name="Op den Camp H."/>
            <person name="Overmann J."/>
            <person name="Amann R."/>
            <person name="Jetten M.S.M."/>
            <person name="Mascher T."/>
            <person name="Medema M.H."/>
            <person name="Devos D.P."/>
            <person name="Kaster A.-K."/>
            <person name="Ovreas L."/>
            <person name="Rohde M."/>
            <person name="Galperin M.Y."/>
            <person name="Jogler C."/>
        </authorList>
    </citation>
    <scope>NUCLEOTIDE SEQUENCE [LARGE SCALE GENOMIC DNA]</scope>
    <source>
        <strain evidence="2 3">KS4</strain>
    </source>
</reference>
<organism evidence="2 3">
    <name type="scientific">Poriferisphaera corsica</name>
    <dbReference type="NCBI Taxonomy" id="2528020"/>
    <lineage>
        <taxon>Bacteria</taxon>
        <taxon>Pseudomonadati</taxon>
        <taxon>Planctomycetota</taxon>
        <taxon>Phycisphaerae</taxon>
        <taxon>Phycisphaerales</taxon>
        <taxon>Phycisphaeraceae</taxon>
        <taxon>Poriferisphaera</taxon>
    </lineage>
</organism>
<sequence>MMSGKLLILGQANEAAQKAVERVLSSEVGKNIRDNGIDTKLDMRLLMLAGGAVLMLFGLLGVIRWWRSRDNRSQPMGVFYKVGRQMGLKTRELLLLRKIAKYTGLATPLALMMSSGTLQVHAHVYIEACGIQKPDKFIAAIEVLGAKLFDGFSFSEDLNDGLNDKEHEAAIAEALKLAG</sequence>
<keyword evidence="1" id="KW-0472">Membrane</keyword>
<name>A0A517YQN1_9BACT</name>
<dbReference type="KEGG" id="pcor:KS4_05430"/>
<dbReference type="EMBL" id="CP036425">
    <property type="protein sequence ID" value="QDU32511.1"/>
    <property type="molecule type" value="Genomic_DNA"/>
</dbReference>
<keyword evidence="1" id="KW-1133">Transmembrane helix</keyword>
<gene>
    <name evidence="2" type="ORF">KS4_05430</name>
</gene>
<keyword evidence="3" id="KW-1185">Reference proteome</keyword>
<accession>A0A517YQN1</accession>
<protein>
    <submittedName>
        <fullName evidence="2">Uncharacterized protein</fullName>
    </submittedName>
</protein>
<evidence type="ECO:0000256" key="1">
    <source>
        <dbReference type="SAM" id="Phobius"/>
    </source>
</evidence>
<dbReference type="RefSeq" id="WP_145074213.1">
    <property type="nucleotide sequence ID" value="NZ_CP036425.1"/>
</dbReference>